<evidence type="ECO:0000313" key="3">
    <source>
        <dbReference type="EnsemblPlants" id="ONIVA01G51820.3"/>
    </source>
</evidence>
<evidence type="ECO:0000313" key="4">
    <source>
        <dbReference type="Proteomes" id="UP000006591"/>
    </source>
</evidence>
<reference evidence="3" key="2">
    <citation type="submission" date="2018-04" db="EMBL/GenBank/DDBJ databases">
        <title>OnivRS2 (Oryza nivara Reference Sequence Version 2).</title>
        <authorList>
            <person name="Zhang J."/>
            <person name="Kudrna D."/>
            <person name="Lee S."/>
            <person name="Talag J."/>
            <person name="Rajasekar S."/>
            <person name="Welchert J."/>
            <person name="Hsing Y.-I."/>
            <person name="Wing R.A."/>
        </authorList>
    </citation>
    <scope>NUCLEOTIDE SEQUENCE [LARGE SCALE GENOMIC DNA]</scope>
</reference>
<sequence length="291" mass="32185">MAGGAWLQLQVALLLLVALIFSTLPSEAEAAAATSTNLRRRQEVQSLLKRLNKPPLATIQSPDGDIIDCVHISKQPAFDHPLLKNHTIQMRPSIQPSGMYGEAARPFTQTWNQNGEKCPDNTIPIRRTKEEDVMRATSVATFGKKTHGSHHPRLAGVTDGHHYGVASATGDANYYGTKATINLWQPTIATSGDFSLAQLWISAGSYQNKDLNTIEAGWQVYPALYRDEKTRFFIYWTRDAYDQTGCYNLACSGFIQTNTQVVIGGSISPVSIYGGPQYEYDYLVWKANKIG</sequence>
<feature type="chain" id="PRO_5002359793" description="Neprosin PEP catalytic domain-containing protein" evidence="1">
    <location>
        <begin position="31"/>
        <end position="291"/>
    </location>
</feature>
<dbReference type="InterPro" id="IPR053168">
    <property type="entry name" value="Glutamic_endopeptidase"/>
</dbReference>
<dbReference type="Proteomes" id="UP000006591">
    <property type="component" value="Chromosome 1"/>
</dbReference>
<dbReference type="AlphaFoldDB" id="A0A0E0FZJ5"/>
<keyword evidence="1" id="KW-0732">Signal</keyword>
<keyword evidence="4" id="KW-1185">Reference proteome</keyword>
<evidence type="ECO:0000259" key="2">
    <source>
        <dbReference type="PROSITE" id="PS52045"/>
    </source>
</evidence>
<evidence type="ECO:0000256" key="1">
    <source>
        <dbReference type="SAM" id="SignalP"/>
    </source>
</evidence>
<dbReference type="PANTHER" id="PTHR31589">
    <property type="entry name" value="PROTEIN, PUTATIVE (DUF239)-RELATED-RELATED"/>
    <property type="match status" value="1"/>
</dbReference>
<dbReference type="HOGENOM" id="CLU_030538_2_1_1"/>
<protein>
    <recommendedName>
        <fullName evidence="2">Neprosin PEP catalytic domain-containing protein</fullName>
    </recommendedName>
</protein>
<dbReference type="PANTHER" id="PTHR31589:SF231">
    <property type="entry name" value="OS01G0973100 PROTEIN"/>
    <property type="match status" value="1"/>
</dbReference>
<accession>A0A0E0FZJ5</accession>
<name>A0A0E0FZJ5_ORYNI</name>
<dbReference type="Gene3D" id="3.90.1320.10">
    <property type="entry name" value="Outer-capsid protein sigma 3, large lobe"/>
    <property type="match status" value="1"/>
</dbReference>
<dbReference type="Gramene" id="ONIVA01G51820.3">
    <property type="protein sequence ID" value="ONIVA01G51820.3"/>
    <property type="gene ID" value="ONIVA01G51820"/>
</dbReference>
<dbReference type="InterPro" id="IPR004314">
    <property type="entry name" value="Neprosin"/>
</dbReference>
<proteinExistence type="predicted"/>
<feature type="domain" description="Neprosin PEP catalytic" evidence="2">
    <location>
        <begin position="156"/>
        <end position="291"/>
    </location>
</feature>
<organism evidence="3">
    <name type="scientific">Oryza nivara</name>
    <name type="common">Indian wild rice</name>
    <name type="synonym">Oryza sativa f. spontanea</name>
    <dbReference type="NCBI Taxonomy" id="4536"/>
    <lineage>
        <taxon>Eukaryota</taxon>
        <taxon>Viridiplantae</taxon>
        <taxon>Streptophyta</taxon>
        <taxon>Embryophyta</taxon>
        <taxon>Tracheophyta</taxon>
        <taxon>Spermatophyta</taxon>
        <taxon>Magnoliopsida</taxon>
        <taxon>Liliopsida</taxon>
        <taxon>Poales</taxon>
        <taxon>Poaceae</taxon>
        <taxon>BOP clade</taxon>
        <taxon>Oryzoideae</taxon>
        <taxon>Oryzeae</taxon>
        <taxon>Oryzinae</taxon>
        <taxon>Oryza</taxon>
    </lineage>
</organism>
<reference evidence="3" key="1">
    <citation type="submission" date="2015-04" db="UniProtKB">
        <authorList>
            <consortium name="EnsemblPlants"/>
        </authorList>
    </citation>
    <scope>IDENTIFICATION</scope>
    <source>
        <strain evidence="3">SL10</strain>
    </source>
</reference>
<dbReference type="InterPro" id="IPR025521">
    <property type="entry name" value="Neprosin_propep"/>
</dbReference>
<dbReference type="Pfam" id="PF14365">
    <property type="entry name" value="Neprosin_AP"/>
    <property type="match status" value="1"/>
</dbReference>
<dbReference type="Pfam" id="PF03080">
    <property type="entry name" value="Neprosin"/>
    <property type="match status" value="1"/>
</dbReference>
<dbReference type="EnsemblPlants" id="ONIVA01G51820.3">
    <property type="protein sequence ID" value="ONIVA01G51820.3"/>
    <property type="gene ID" value="ONIVA01G51820"/>
</dbReference>
<feature type="signal peptide" evidence="1">
    <location>
        <begin position="1"/>
        <end position="30"/>
    </location>
</feature>
<dbReference type="PROSITE" id="PS52045">
    <property type="entry name" value="NEPROSIN_PEP_CD"/>
    <property type="match status" value="1"/>
</dbReference>